<dbReference type="Pfam" id="PF04970">
    <property type="entry name" value="LRAT"/>
    <property type="match status" value="1"/>
</dbReference>
<comment type="caution">
    <text evidence="6">The sequence shown here is derived from an EMBL/GenBank/DDBJ whole genome shotgun (WGS) entry which is preliminary data.</text>
</comment>
<keyword evidence="2" id="KW-0808">Transferase</keyword>
<keyword evidence="4" id="KW-0443">Lipid metabolism</keyword>
<dbReference type="PANTHER" id="PTHR13943:SF33">
    <property type="entry name" value="PHOSPHOLIPASE A AND ACYLTRANSFERASE 2"/>
    <property type="match status" value="1"/>
</dbReference>
<dbReference type="Gene3D" id="3.90.1720.10">
    <property type="entry name" value="endopeptidase domain like (from Nostoc punctiforme)"/>
    <property type="match status" value="1"/>
</dbReference>
<evidence type="ECO:0000256" key="1">
    <source>
        <dbReference type="ARBA" id="ARBA00007824"/>
    </source>
</evidence>
<dbReference type="Proteomes" id="UP001610411">
    <property type="component" value="Unassembled WGS sequence"/>
</dbReference>
<dbReference type="PANTHER" id="PTHR13943">
    <property type="entry name" value="HRAS-LIKE SUPPRESSOR - RELATED"/>
    <property type="match status" value="1"/>
</dbReference>
<dbReference type="InterPro" id="IPR051496">
    <property type="entry name" value="H-rev107_PLA/AT"/>
</dbReference>
<feature type="non-terminal residue" evidence="6">
    <location>
        <position position="1"/>
    </location>
</feature>
<proteinExistence type="inferred from homology"/>
<dbReference type="InterPro" id="IPR007053">
    <property type="entry name" value="LRAT_dom"/>
</dbReference>
<dbReference type="GO" id="GO:0016410">
    <property type="term" value="F:N-acyltransferase activity"/>
    <property type="evidence" value="ECO:0007669"/>
    <property type="project" value="UniProtKB-ARBA"/>
</dbReference>
<evidence type="ECO:0000313" key="7">
    <source>
        <dbReference type="Proteomes" id="UP001610411"/>
    </source>
</evidence>
<keyword evidence="3" id="KW-0378">Hydrolase</keyword>
<dbReference type="GO" id="GO:0008970">
    <property type="term" value="F:phospholipase A1 activity"/>
    <property type="evidence" value="ECO:0007669"/>
    <property type="project" value="UniProtKB-ARBA"/>
</dbReference>
<evidence type="ECO:0000313" key="6">
    <source>
        <dbReference type="EMBL" id="KAL2805737.1"/>
    </source>
</evidence>
<reference evidence="6 7" key="1">
    <citation type="journal article" date="2024" name="G3 (Bethesda)">
        <title>A hybrid genome assembly of the endangered aye-aye (Daubentonia madagascariensis).</title>
        <authorList>
            <person name="Versoza C.J."/>
            <person name="Pfeifer S.P."/>
        </authorList>
    </citation>
    <scope>NUCLEOTIDE SEQUENCE [LARGE SCALE GENOMIC DNA]</scope>
    <source>
        <strain evidence="6">6821</strain>
    </source>
</reference>
<dbReference type="AlphaFoldDB" id="A0ABD2FB12"/>
<gene>
    <name evidence="6" type="ORF">WCI35_002411</name>
</gene>
<dbReference type="PROSITE" id="PS51934">
    <property type="entry name" value="LRAT"/>
    <property type="match status" value="1"/>
</dbReference>
<protein>
    <submittedName>
        <fullName evidence="6">Phospholipase A and acyltransferase 2</fullName>
    </submittedName>
</protein>
<feature type="non-terminal residue" evidence="6">
    <location>
        <position position="36"/>
    </location>
</feature>
<sequence length="36" mass="4122">ARPRPRLGDLIEISRFGYEHWAIYVGDGYVVHLAPP</sequence>
<evidence type="ECO:0000259" key="5">
    <source>
        <dbReference type="PROSITE" id="PS51934"/>
    </source>
</evidence>
<dbReference type="GO" id="GO:0070292">
    <property type="term" value="P:N-acylphosphatidylethanolamine metabolic process"/>
    <property type="evidence" value="ECO:0007669"/>
    <property type="project" value="UniProtKB-ARBA"/>
</dbReference>
<organism evidence="6 7">
    <name type="scientific">Daubentonia madagascariensis</name>
    <name type="common">Aye-aye</name>
    <name type="synonym">Sciurus madagascariensis</name>
    <dbReference type="NCBI Taxonomy" id="31869"/>
    <lineage>
        <taxon>Eukaryota</taxon>
        <taxon>Metazoa</taxon>
        <taxon>Chordata</taxon>
        <taxon>Craniata</taxon>
        <taxon>Vertebrata</taxon>
        <taxon>Euteleostomi</taxon>
        <taxon>Mammalia</taxon>
        <taxon>Eutheria</taxon>
        <taxon>Euarchontoglires</taxon>
        <taxon>Primates</taxon>
        <taxon>Strepsirrhini</taxon>
        <taxon>Chiromyiformes</taxon>
        <taxon>Daubentoniidae</taxon>
        <taxon>Daubentonia</taxon>
    </lineage>
</organism>
<evidence type="ECO:0000256" key="3">
    <source>
        <dbReference type="ARBA" id="ARBA00022801"/>
    </source>
</evidence>
<name>A0ABD2FB12_DAUMA</name>
<keyword evidence="7" id="KW-1185">Reference proteome</keyword>
<dbReference type="EMBL" id="JBFSEQ010000001">
    <property type="protein sequence ID" value="KAL2805737.1"/>
    <property type="molecule type" value="Genomic_DNA"/>
</dbReference>
<keyword evidence="6" id="KW-0012">Acyltransferase</keyword>
<accession>A0ABD2FB12</accession>
<evidence type="ECO:0000256" key="4">
    <source>
        <dbReference type="ARBA" id="ARBA00023098"/>
    </source>
</evidence>
<feature type="domain" description="LRAT" evidence="5">
    <location>
        <begin position="10"/>
        <end position="36"/>
    </location>
</feature>
<evidence type="ECO:0000256" key="2">
    <source>
        <dbReference type="ARBA" id="ARBA00022679"/>
    </source>
</evidence>
<comment type="similarity">
    <text evidence="1">Belongs to the H-rev107 family.</text>
</comment>